<proteinExistence type="predicted"/>
<dbReference type="EnsemblMetazoa" id="ADIR011271-RA">
    <property type="protein sequence ID" value="ADIR011271-PA"/>
    <property type="gene ID" value="ADIR011271"/>
</dbReference>
<dbReference type="Proteomes" id="UP000075884">
    <property type="component" value="Unassembled WGS sequence"/>
</dbReference>
<protein>
    <submittedName>
        <fullName evidence="1">Uncharacterized protein</fullName>
    </submittedName>
</protein>
<accession>A0A182NUC9</accession>
<organism evidence="1 2">
    <name type="scientific">Anopheles dirus</name>
    <dbReference type="NCBI Taxonomy" id="7168"/>
    <lineage>
        <taxon>Eukaryota</taxon>
        <taxon>Metazoa</taxon>
        <taxon>Ecdysozoa</taxon>
        <taxon>Arthropoda</taxon>
        <taxon>Hexapoda</taxon>
        <taxon>Insecta</taxon>
        <taxon>Pterygota</taxon>
        <taxon>Neoptera</taxon>
        <taxon>Endopterygota</taxon>
        <taxon>Diptera</taxon>
        <taxon>Nematocera</taxon>
        <taxon>Culicoidea</taxon>
        <taxon>Culicidae</taxon>
        <taxon>Anophelinae</taxon>
        <taxon>Anopheles</taxon>
    </lineage>
</organism>
<dbReference type="AlphaFoldDB" id="A0A182NUC9"/>
<reference evidence="2" key="1">
    <citation type="submission" date="2013-03" db="EMBL/GenBank/DDBJ databases">
        <title>The Genome Sequence of Anopheles dirus WRAIR2.</title>
        <authorList>
            <consortium name="The Broad Institute Genomics Platform"/>
            <person name="Neafsey D.E."/>
            <person name="Walton C."/>
            <person name="Walker B."/>
            <person name="Young S.K."/>
            <person name="Zeng Q."/>
            <person name="Gargeya S."/>
            <person name="Fitzgerald M."/>
            <person name="Haas B."/>
            <person name="Abouelleil A."/>
            <person name="Allen A.W."/>
            <person name="Alvarado L."/>
            <person name="Arachchi H.M."/>
            <person name="Berlin A.M."/>
            <person name="Chapman S.B."/>
            <person name="Gainer-Dewar J."/>
            <person name="Goldberg J."/>
            <person name="Griggs A."/>
            <person name="Gujja S."/>
            <person name="Hansen M."/>
            <person name="Howarth C."/>
            <person name="Imamovic A."/>
            <person name="Ireland A."/>
            <person name="Larimer J."/>
            <person name="McCowan C."/>
            <person name="Murphy C."/>
            <person name="Pearson M."/>
            <person name="Poon T.W."/>
            <person name="Priest M."/>
            <person name="Roberts A."/>
            <person name="Saif S."/>
            <person name="Shea T."/>
            <person name="Sisk P."/>
            <person name="Sykes S."/>
            <person name="Wortman J."/>
            <person name="Nusbaum C."/>
            <person name="Birren B."/>
        </authorList>
    </citation>
    <scope>NUCLEOTIDE SEQUENCE [LARGE SCALE GENOMIC DNA]</scope>
    <source>
        <strain evidence="2">WRAIR2</strain>
    </source>
</reference>
<evidence type="ECO:0000313" key="1">
    <source>
        <dbReference type="EnsemblMetazoa" id="ADIR011271-PA"/>
    </source>
</evidence>
<reference evidence="1" key="2">
    <citation type="submission" date="2020-05" db="UniProtKB">
        <authorList>
            <consortium name="EnsemblMetazoa"/>
        </authorList>
    </citation>
    <scope>IDENTIFICATION</scope>
    <source>
        <strain evidence="1">WRAIR2</strain>
    </source>
</reference>
<dbReference type="VEuPathDB" id="VectorBase:ADIR011271"/>
<sequence>MYSKPMSQNATSVYTAERRECFGLQKFTVPPPPYPLIGSMRQEFKNQTLEHLQVMKMQQMLPQDMQQFNNAHYPPRIIVSSQISQATIINPTISQFWSYSVPKPDESI</sequence>
<evidence type="ECO:0000313" key="2">
    <source>
        <dbReference type="Proteomes" id="UP000075884"/>
    </source>
</evidence>
<keyword evidence="2" id="KW-1185">Reference proteome</keyword>
<name>A0A182NUC9_9DIPT</name>